<evidence type="ECO:0000313" key="1">
    <source>
        <dbReference type="EMBL" id="KAH7981186.1"/>
    </source>
</evidence>
<comment type="caution">
    <text evidence="1">The sequence shown here is derived from an EMBL/GenBank/DDBJ whole genome shotgun (WGS) entry which is preliminary data.</text>
</comment>
<evidence type="ECO:0000313" key="2">
    <source>
        <dbReference type="Proteomes" id="UP000821865"/>
    </source>
</evidence>
<organism evidence="1 2">
    <name type="scientific">Dermacentor silvarum</name>
    <name type="common">Tick</name>
    <dbReference type="NCBI Taxonomy" id="543639"/>
    <lineage>
        <taxon>Eukaryota</taxon>
        <taxon>Metazoa</taxon>
        <taxon>Ecdysozoa</taxon>
        <taxon>Arthropoda</taxon>
        <taxon>Chelicerata</taxon>
        <taxon>Arachnida</taxon>
        <taxon>Acari</taxon>
        <taxon>Parasitiformes</taxon>
        <taxon>Ixodida</taxon>
        <taxon>Ixodoidea</taxon>
        <taxon>Ixodidae</taxon>
        <taxon>Rhipicephalinae</taxon>
        <taxon>Dermacentor</taxon>
    </lineage>
</organism>
<accession>A0ACB8E3J6</accession>
<proteinExistence type="predicted"/>
<keyword evidence="2" id="KW-1185">Reference proteome</keyword>
<reference evidence="1" key="1">
    <citation type="submission" date="2020-05" db="EMBL/GenBank/DDBJ databases">
        <title>Large-scale comparative analyses of tick genomes elucidate their genetic diversity and vector capacities.</title>
        <authorList>
            <person name="Jia N."/>
            <person name="Wang J."/>
            <person name="Shi W."/>
            <person name="Du L."/>
            <person name="Sun Y."/>
            <person name="Zhan W."/>
            <person name="Jiang J."/>
            <person name="Wang Q."/>
            <person name="Zhang B."/>
            <person name="Ji P."/>
            <person name="Sakyi L.B."/>
            <person name="Cui X."/>
            <person name="Yuan T."/>
            <person name="Jiang B."/>
            <person name="Yang W."/>
            <person name="Lam T.T.-Y."/>
            <person name="Chang Q."/>
            <person name="Ding S."/>
            <person name="Wang X."/>
            <person name="Zhu J."/>
            <person name="Ruan X."/>
            <person name="Zhao L."/>
            <person name="Wei J."/>
            <person name="Que T."/>
            <person name="Du C."/>
            <person name="Cheng J."/>
            <person name="Dai P."/>
            <person name="Han X."/>
            <person name="Huang E."/>
            <person name="Gao Y."/>
            <person name="Liu J."/>
            <person name="Shao H."/>
            <person name="Ye R."/>
            <person name="Li L."/>
            <person name="Wei W."/>
            <person name="Wang X."/>
            <person name="Wang C."/>
            <person name="Yang T."/>
            <person name="Huo Q."/>
            <person name="Li W."/>
            <person name="Guo W."/>
            <person name="Chen H."/>
            <person name="Zhou L."/>
            <person name="Ni X."/>
            <person name="Tian J."/>
            <person name="Zhou Y."/>
            <person name="Sheng Y."/>
            <person name="Liu T."/>
            <person name="Pan Y."/>
            <person name="Xia L."/>
            <person name="Li J."/>
            <person name="Zhao F."/>
            <person name="Cao W."/>
        </authorList>
    </citation>
    <scope>NUCLEOTIDE SEQUENCE</scope>
    <source>
        <strain evidence="1">Dsil-2018</strain>
    </source>
</reference>
<protein>
    <submittedName>
        <fullName evidence="1">Uncharacterized protein</fullName>
    </submittedName>
</protein>
<name>A0ACB8E3J6_DERSI</name>
<dbReference type="Proteomes" id="UP000821865">
    <property type="component" value="Chromosome 1"/>
</dbReference>
<gene>
    <name evidence="1" type="ORF">HPB49_022244</name>
</gene>
<sequence>MQDWAEGPGAASLTIRELYQRVDRLRSLGQTCKVAVVYLEVRNDAVRNALCPNGRSLCVRGDPAECITISSLTIHKVKKAGALLDLLLKGNKGRAQRVTDINAESSRSHTIFQVYVTLTGTVTGKPKGIRVPKVSFVDLPDSEHAAAVRRNIKNRLCATKIELSFVVLGNSIDDLTNNGSLTNSEEKSCPARLAVQVLSAMTVGSARRSARHFPAVSASVSGTSCCRPRSVTEAVEQFARARIACRLNSHTKWDGAPSAVTAPPCLRTAGGPTLVRTVILLIMRWRQLWTRSSFACIVRRSVFLHHSKTKRARAARTQFVDVLLLRATPISSKLARKSGDASRSGGLEAGIYPRLTKLARRDDCFKILGFGH</sequence>
<dbReference type="EMBL" id="CM023470">
    <property type="protein sequence ID" value="KAH7981186.1"/>
    <property type="molecule type" value="Genomic_DNA"/>
</dbReference>